<comment type="caution">
    <text evidence="1">The sequence shown here is derived from an EMBL/GenBank/DDBJ whole genome shotgun (WGS) entry which is preliminary data.</text>
</comment>
<organism evidence="1 2">
    <name type="scientific">Microcoleus anatoxicus PTRS2</name>
    <dbReference type="NCBI Taxonomy" id="2705321"/>
    <lineage>
        <taxon>Bacteria</taxon>
        <taxon>Bacillati</taxon>
        <taxon>Cyanobacteriota</taxon>
        <taxon>Cyanophyceae</taxon>
        <taxon>Oscillatoriophycideae</taxon>
        <taxon>Oscillatoriales</taxon>
        <taxon>Microcoleaceae</taxon>
        <taxon>Microcoleus</taxon>
        <taxon>Microcoleus anatoxicus</taxon>
    </lineage>
</organism>
<sequence length="124" mass="13592">MVVITSQEIALFRSELAAYSQALKALDEIEDCEGNIEDAAISLAIQAGQEPNISENWLDGLAKRCRVAICKSEIKEELINGRLNAAFGDLLAAKVCPDILITAVIIYVFKTGVNEFCEPLDYKL</sequence>
<name>A0ABU8YRG2_9CYAN</name>
<proteinExistence type="predicted"/>
<gene>
    <name evidence="1" type="ORF">WMG39_19165</name>
</gene>
<accession>A0ABU8YRG2</accession>
<protein>
    <submittedName>
        <fullName evidence="1">Uncharacterized protein</fullName>
    </submittedName>
</protein>
<keyword evidence="2" id="KW-1185">Reference proteome</keyword>
<reference evidence="1 2" key="1">
    <citation type="journal article" date="2020" name="Harmful Algae">
        <title>Molecular and morphological characterization of a novel dihydroanatoxin-a producing Microcoleus species (cyanobacteria) from the Russian River, California, USA.</title>
        <authorList>
            <person name="Conklin K.Y."/>
            <person name="Stancheva R."/>
            <person name="Otten T.G."/>
            <person name="Fadness R."/>
            <person name="Boyer G.L."/>
            <person name="Read B."/>
            <person name="Zhang X."/>
            <person name="Sheath R.G."/>
        </authorList>
    </citation>
    <scope>NUCLEOTIDE SEQUENCE [LARGE SCALE GENOMIC DNA]</scope>
    <source>
        <strain evidence="1 2">PTRS2</strain>
    </source>
</reference>
<evidence type="ECO:0000313" key="2">
    <source>
        <dbReference type="Proteomes" id="UP001384579"/>
    </source>
</evidence>
<dbReference type="EMBL" id="JBBLXS010000281">
    <property type="protein sequence ID" value="MEK0186954.1"/>
    <property type="molecule type" value="Genomic_DNA"/>
</dbReference>
<evidence type="ECO:0000313" key="1">
    <source>
        <dbReference type="EMBL" id="MEK0186954.1"/>
    </source>
</evidence>
<dbReference type="RefSeq" id="WP_340519102.1">
    <property type="nucleotide sequence ID" value="NZ_JBBLXS010000281.1"/>
</dbReference>
<dbReference type="Proteomes" id="UP001384579">
    <property type="component" value="Unassembled WGS sequence"/>
</dbReference>